<dbReference type="GO" id="GO:0005730">
    <property type="term" value="C:nucleolus"/>
    <property type="evidence" value="ECO:0007669"/>
    <property type="project" value="TreeGrafter"/>
</dbReference>
<feature type="region of interest" description="Disordered" evidence="1">
    <location>
        <begin position="28"/>
        <end position="96"/>
    </location>
</feature>
<sequence length="296" mass="32433">MSGQRELLSILEAHGKQFLQSFELPTTVSSGKRKALNKPSPLPSKRARLSEDESISAEEWNGIRIKDCDSSEDESDSEMDGDEDNADFEQEDDGFIAGSSAIPDAKAVVFSENNFKNEHVSKASKKAFMTKRAAGDDDDDRTNTENDALLHKLVHTQLLSGSLNPDLDMTPAHRRKALAGRVMELAGGAKLGKGEKAVRNAEKNKASKRVREGLAQKQREREKQELEEAKNLGNYHPTLKKLFEASSTSTSRSKSRGLNMGVGKFHGGVLRLSKQEIATVTGRSRNPGGKRGRKGT</sequence>
<gene>
    <name evidence="2" type="ORF">P691DRAFT_221721</name>
</gene>
<reference evidence="2" key="1">
    <citation type="submission" date="2020-11" db="EMBL/GenBank/DDBJ databases">
        <authorList>
            <consortium name="DOE Joint Genome Institute"/>
            <person name="Ahrendt S."/>
            <person name="Riley R."/>
            <person name="Andreopoulos W."/>
            <person name="Labutti K."/>
            <person name="Pangilinan J."/>
            <person name="Ruiz-Duenas F.J."/>
            <person name="Barrasa J.M."/>
            <person name="Sanchez-Garcia M."/>
            <person name="Camarero S."/>
            <person name="Miyauchi S."/>
            <person name="Serrano A."/>
            <person name="Linde D."/>
            <person name="Babiker R."/>
            <person name="Drula E."/>
            <person name="Ayuso-Fernandez I."/>
            <person name="Pacheco R."/>
            <person name="Padilla G."/>
            <person name="Ferreira P."/>
            <person name="Barriuso J."/>
            <person name="Kellner H."/>
            <person name="Castanera R."/>
            <person name="Alfaro M."/>
            <person name="Ramirez L."/>
            <person name="Pisabarro A.G."/>
            <person name="Kuo A."/>
            <person name="Tritt A."/>
            <person name="Lipzen A."/>
            <person name="He G."/>
            <person name="Yan M."/>
            <person name="Ng V."/>
            <person name="Cullen D."/>
            <person name="Martin F."/>
            <person name="Rosso M.-N."/>
            <person name="Henrissat B."/>
            <person name="Hibbett D."/>
            <person name="Martinez A.T."/>
            <person name="Grigoriev I.V."/>
        </authorList>
    </citation>
    <scope>NUCLEOTIDE SEQUENCE</scope>
    <source>
        <strain evidence="2">MF-IS2</strain>
    </source>
</reference>
<dbReference type="PANTHER" id="PTHR28096">
    <property type="entry name" value="PROTEIN FAF1"/>
    <property type="match status" value="1"/>
</dbReference>
<dbReference type="PANTHER" id="PTHR28096:SF1">
    <property type="entry name" value="PROTEIN FAF1"/>
    <property type="match status" value="1"/>
</dbReference>
<evidence type="ECO:0000256" key="1">
    <source>
        <dbReference type="SAM" id="MobiDB-lite"/>
    </source>
</evidence>
<dbReference type="EMBL" id="MU151071">
    <property type="protein sequence ID" value="KAF9452472.1"/>
    <property type="molecule type" value="Genomic_DNA"/>
</dbReference>
<dbReference type="Proteomes" id="UP000807342">
    <property type="component" value="Unassembled WGS sequence"/>
</dbReference>
<proteinExistence type="predicted"/>
<evidence type="ECO:0000313" key="2">
    <source>
        <dbReference type="EMBL" id="KAF9452472.1"/>
    </source>
</evidence>
<accession>A0A9P5XL78</accession>
<dbReference type="GO" id="GO:0000462">
    <property type="term" value="P:maturation of SSU-rRNA from tricistronic rRNA transcript (SSU-rRNA, 5.8S rRNA, LSU-rRNA)"/>
    <property type="evidence" value="ECO:0007669"/>
    <property type="project" value="TreeGrafter"/>
</dbReference>
<name>A0A9P5XL78_9AGAR</name>
<dbReference type="OrthoDB" id="5556956at2759"/>
<feature type="region of interest" description="Disordered" evidence="1">
    <location>
        <begin position="194"/>
        <end position="296"/>
    </location>
</feature>
<keyword evidence="3" id="KW-1185">Reference proteome</keyword>
<dbReference type="InterPro" id="IPR053030">
    <property type="entry name" value="Ribosomal_biogenesis_FAF1-like"/>
</dbReference>
<protein>
    <submittedName>
        <fullName evidence="2">Uncharacterized protein</fullName>
    </submittedName>
</protein>
<feature type="compositionally biased region" description="Acidic residues" evidence="1">
    <location>
        <begin position="70"/>
        <end position="94"/>
    </location>
</feature>
<comment type="caution">
    <text evidence="2">The sequence shown here is derived from an EMBL/GenBank/DDBJ whole genome shotgun (WGS) entry which is preliminary data.</text>
</comment>
<organism evidence="2 3">
    <name type="scientific">Macrolepiota fuliginosa MF-IS2</name>
    <dbReference type="NCBI Taxonomy" id="1400762"/>
    <lineage>
        <taxon>Eukaryota</taxon>
        <taxon>Fungi</taxon>
        <taxon>Dikarya</taxon>
        <taxon>Basidiomycota</taxon>
        <taxon>Agaricomycotina</taxon>
        <taxon>Agaricomycetes</taxon>
        <taxon>Agaricomycetidae</taxon>
        <taxon>Agaricales</taxon>
        <taxon>Agaricineae</taxon>
        <taxon>Agaricaceae</taxon>
        <taxon>Macrolepiota</taxon>
    </lineage>
</organism>
<evidence type="ECO:0000313" key="3">
    <source>
        <dbReference type="Proteomes" id="UP000807342"/>
    </source>
</evidence>
<dbReference type="AlphaFoldDB" id="A0A9P5XL78"/>
<feature type="compositionally biased region" description="Basic and acidic residues" evidence="1">
    <location>
        <begin position="194"/>
        <end position="230"/>
    </location>
</feature>